<protein>
    <submittedName>
        <fullName evidence="2">Universal stress protein</fullName>
    </submittedName>
</protein>
<dbReference type="OrthoDB" id="5298651at2"/>
<dbReference type="GeneID" id="65281367"/>
<dbReference type="EMBL" id="QKQP01000011">
    <property type="protein sequence ID" value="PZD80123.1"/>
    <property type="molecule type" value="Genomic_DNA"/>
</dbReference>
<reference evidence="2 3" key="1">
    <citation type="submission" date="2018-06" db="EMBL/GenBank/DDBJ databases">
        <title>Draft sequence of Acidithiobacillus ferrooxidans CCM 4253.</title>
        <authorList>
            <person name="Moya-Beltran A."/>
            <person name="Castro M."/>
            <person name="Covarrubias P.C."/>
            <person name="Issotta F."/>
            <person name="Janiczek O."/>
            <person name="Mandl M."/>
            <person name="Kucera J."/>
            <person name="Quatrini R."/>
        </authorList>
    </citation>
    <scope>NUCLEOTIDE SEQUENCE [LARGE SCALE GENOMIC DNA]</scope>
    <source>
        <strain evidence="2 3">CCM 4253</strain>
    </source>
</reference>
<dbReference type="InterPro" id="IPR014729">
    <property type="entry name" value="Rossmann-like_a/b/a_fold"/>
</dbReference>
<sequence>MSEHVILAAVDGSENALLAAAVAARFTHLLGGHLGLVTTLQVPTVPLGFGGGLFSSDLKNRLLADARIEAEENLRGVAERIQEHCGILLPEYYLVEGAPEVEIPRLVEQDPHIIMVVVGQRGYGTESRPLGLPHLLGGLGAKLSLTLKVPVLMVPPDTPLDQICAGVMVSVRSSGDA</sequence>
<evidence type="ECO:0000259" key="1">
    <source>
        <dbReference type="Pfam" id="PF00582"/>
    </source>
</evidence>
<proteinExistence type="predicted"/>
<name>A0A2W1K0W3_ACIFR</name>
<dbReference type="InterPro" id="IPR006016">
    <property type="entry name" value="UspA"/>
</dbReference>
<gene>
    <name evidence="2" type="ORF">DN052_14555</name>
</gene>
<evidence type="ECO:0000313" key="3">
    <source>
        <dbReference type="Proteomes" id="UP000248886"/>
    </source>
</evidence>
<feature type="domain" description="UspA" evidence="1">
    <location>
        <begin position="5"/>
        <end position="155"/>
    </location>
</feature>
<dbReference type="Pfam" id="PF00582">
    <property type="entry name" value="Usp"/>
    <property type="match status" value="1"/>
</dbReference>
<dbReference type="Proteomes" id="UP000248886">
    <property type="component" value="Unassembled WGS sequence"/>
</dbReference>
<dbReference type="OMA" id="GFGTESK"/>
<organism evidence="2 3">
    <name type="scientific">Acidithiobacillus ferrooxidans</name>
    <name type="common">Thiobacillus ferrooxidans</name>
    <dbReference type="NCBI Taxonomy" id="920"/>
    <lineage>
        <taxon>Bacteria</taxon>
        <taxon>Pseudomonadati</taxon>
        <taxon>Pseudomonadota</taxon>
        <taxon>Acidithiobacillia</taxon>
        <taxon>Acidithiobacillales</taxon>
        <taxon>Acidithiobacillaceae</taxon>
        <taxon>Acidithiobacillus</taxon>
    </lineage>
</organism>
<dbReference type="SUPFAM" id="SSF52402">
    <property type="entry name" value="Adenine nucleotide alpha hydrolases-like"/>
    <property type="match status" value="1"/>
</dbReference>
<dbReference type="Gene3D" id="3.40.50.620">
    <property type="entry name" value="HUPs"/>
    <property type="match status" value="1"/>
</dbReference>
<comment type="caution">
    <text evidence="2">The sequence shown here is derived from an EMBL/GenBank/DDBJ whole genome shotgun (WGS) entry which is preliminary data.</text>
</comment>
<dbReference type="AlphaFoldDB" id="A0A2W1K0W3"/>
<evidence type="ECO:0000313" key="2">
    <source>
        <dbReference type="EMBL" id="PZD80123.1"/>
    </source>
</evidence>
<dbReference type="RefSeq" id="WP_009562362.1">
    <property type="nucleotide sequence ID" value="NZ_AP025160.1"/>
</dbReference>
<accession>A0A2W1K0W3</accession>